<gene>
    <name evidence="1" type="ORF">E3E15_01360</name>
</gene>
<evidence type="ECO:0000313" key="2">
    <source>
        <dbReference type="Proteomes" id="UP000503320"/>
    </source>
</evidence>
<organism evidence="1 2">
    <name type="scientific">Allofrancisella frigidaquae</name>
    <dbReference type="NCBI Taxonomy" id="1085644"/>
    <lineage>
        <taxon>Bacteria</taxon>
        <taxon>Pseudomonadati</taxon>
        <taxon>Pseudomonadota</taxon>
        <taxon>Gammaproteobacteria</taxon>
        <taxon>Thiotrichales</taxon>
        <taxon>Francisellaceae</taxon>
        <taxon>Allofrancisella</taxon>
    </lineage>
</organism>
<dbReference type="KEGG" id="afri:E3E15_01360"/>
<accession>A0A6M3HVG6</accession>
<name>A0A6M3HVG6_9GAMM</name>
<dbReference type="EMBL" id="CP038017">
    <property type="protein sequence ID" value="QIV94071.1"/>
    <property type="molecule type" value="Genomic_DNA"/>
</dbReference>
<keyword evidence="2" id="KW-1185">Reference proteome</keyword>
<protein>
    <submittedName>
        <fullName evidence="1">Uncharacterized protein</fullName>
    </submittedName>
</protein>
<evidence type="ECO:0000313" key="1">
    <source>
        <dbReference type="EMBL" id="QIV94071.1"/>
    </source>
</evidence>
<proteinExistence type="predicted"/>
<reference evidence="1 2" key="1">
    <citation type="submission" date="2019-03" db="EMBL/GenBank/DDBJ databases">
        <title>Complete Genome Sequence of Allofrancisella frigidaquae Strain SYSU 10HL1970 Isolated from Water-Cooling Systems in China.</title>
        <authorList>
            <person name="Ohrman C."/>
            <person name="Uneklint I."/>
            <person name="Sjodin A."/>
        </authorList>
    </citation>
    <scope>NUCLEOTIDE SEQUENCE [LARGE SCALE GENOMIC DNA]</scope>
    <source>
        <strain evidence="1 2">SYSU 10HL1970</strain>
    </source>
</reference>
<dbReference type="RefSeq" id="WP_172106306.1">
    <property type="nucleotide sequence ID" value="NZ_CP038017.1"/>
</dbReference>
<dbReference type="AlphaFoldDB" id="A0A6M3HVG6"/>
<sequence length="491" mass="56018">MKLTPSQYVIKTISSYDNNDPRYMEYTRLYLDGLSTNALNQFIIRQDNVLNNLTNTEQYLKFFKKNNLQFDPVRINDDPTRRYFETHLCCETLFHHLSYLTLSDLNSLYAAAIKFGGPAVKEHHEKTLSQGEYLHIGSEGILGQGPNIGMPKDFLSKCQVLCKLGAYATDVAKNSGELLPHDIYSTAKLYQEHYRARDIRPERKTLYNRNLGLMRTEMPIPRNDLATSLRPQTYKRPTDNSNPMLIEGDNWPNKVFSLHVLPYANSPSGTMLCQLRLIIALMERGTLPNIDYNNYLRCFIAAMLYGSGGHTLYEFVVPLTLDELSKDLSPIIKVNSVSDLFYINNEAACNIAMKRTISYNKYYCKLIGMDLGIQIKKARVSIDNRMKLKAAEEESKMALLLQEKQNKILTFDLATGIAKLENKPQSTIIKNKLQLLKEINKSGVIDWPVGTPGENKLLYKKRLTEHYCSIKQIEANKAISDALDECIIAPK</sequence>
<dbReference type="Proteomes" id="UP000503320">
    <property type="component" value="Chromosome"/>
</dbReference>